<evidence type="ECO:0000259" key="7">
    <source>
        <dbReference type="SMART" id="SM01168"/>
    </source>
</evidence>
<evidence type="ECO:0000256" key="4">
    <source>
        <dbReference type="ARBA" id="ARBA00022801"/>
    </source>
</evidence>
<dbReference type="PANTHER" id="PTHR13204:SF1">
    <property type="entry name" value="ESTER HYDROLASE C11ORF54"/>
    <property type="match status" value="1"/>
</dbReference>
<dbReference type="EMBL" id="VCGU01000009">
    <property type="protein sequence ID" value="TRY70472.1"/>
    <property type="molecule type" value="Genomic_DNA"/>
</dbReference>
<protein>
    <recommendedName>
        <fullName evidence="7">DUF1907 domain-containing protein</fullName>
    </recommendedName>
</protein>
<sequence length="219" mass="24558">MIGAGAAPWTFLSRIEQMMTNILIDPQGQVLKQNTKIARTFDDNNEYEVINLPETEHKMSILSNLLMSEGRPGPVLAIKCKKRIGPDNFVTALRKVLVENYPKDSIGLGGTFVVQTGKVKVHIMPELSSCPLTTDAQVENWLKFFEINAPFTCLSVLVSNDPGLDLRVEHSHGFNDRGDGGHYHYDTTPDETEYLAYYSVAQHVCRIDRPVESHQIGRD</sequence>
<dbReference type="AlphaFoldDB" id="A0A553NYI1"/>
<gene>
    <name evidence="8" type="ORF">TCAL_16420</name>
</gene>
<organism evidence="8 9">
    <name type="scientific">Tigriopus californicus</name>
    <name type="common">Marine copepod</name>
    <dbReference type="NCBI Taxonomy" id="6832"/>
    <lineage>
        <taxon>Eukaryota</taxon>
        <taxon>Metazoa</taxon>
        <taxon>Ecdysozoa</taxon>
        <taxon>Arthropoda</taxon>
        <taxon>Crustacea</taxon>
        <taxon>Multicrustacea</taxon>
        <taxon>Hexanauplia</taxon>
        <taxon>Copepoda</taxon>
        <taxon>Harpacticoida</taxon>
        <taxon>Harpacticidae</taxon>
        <taxon>Tigriopus</taxon>
    </lineage>
</organism>
<dbReference type="Proteomes" id="UP000318571">
    <property type="component" value="Chromosome 9"/>
</dbReference>
<dbReference type="GO" id="GO:0016788">
    <property type="term" value="F:hydrolase activity, acting on ester bonds"/>
    <property type="evidence" value="ECO:0007669"/>
    <property type="project" value="TreeGrafter"/>
</dbReference>
<comment type="caution">
    <text evidence="8">The sequence shown here is derived from an EMBL/GenBank/DDBJ whole genome shotgun (WGS) entry which is preliminary data.</text>
</comment>
<keyword evidence="5" id="KW-0862">Zinc</keyword>
<reference evidence="8 9" key="1">
    <citation type="journal article" date="2018" name="Nat. Ecol. Evol.">
        <title>Genomic signatures of mitonuclear coevolution across populations of Tigriopus californicus.</title>
        <authorList>
            <person name="Barreto F.S."/>
            <person name="Watson E.T."/>
            <person name="Lima T.G."/>
            <person name="Willett C.S."/>
            <person name="Edmands S."/>
            <person name="Li W."/>
            <person name="Burton R.S."/>
        </authorList>
    </citation>
    <scope>NUCLEOTIDE SEQUENCE [LARGE SCALE GENOMIC DNA]</scope>
    <source>
        <strain evidence="8 9">San Diego</strain>
    </source>
</reference>
<evidence type="ECO:0000313" key="9">
    <source>
        <dbReference type="Proteomes" id="UP000318571"/>
    </source>
</evidence>
<dbReference type="STRING" id="6832.A0A553NYI1"/>
<evidence type="ECO:0000256" key="5">
    <source>
        <dbReference type="ARBA" id="ARBA00022833"/>
    </source>
</evidence>
<keyword evidence="4" id="KW-0378">Hydrolase</keyword>
<feature type="domain" description="DUF1907" evidence="7">
    <location>
        <begin position="1"/>
        <end position="207"/>
    </location>
</feature>
<evidence type="ECO:0000256" key="1">
    <source>
        <dbReference type="ARBA" id="ARBA00004123"/>
    </source>
</evidence>
<evidence type="ECO:0000256" key="2">
    <source>
        <dbReference type="ARBA" id="ARBA00011245"/>
    </source>
</evidence>
<evidence type="ECO:0000256" key="6">
    <source>
        <dbReference type="ARBA" id="ARBA00023242"/>
    </source>
</evidence>
<name>A0A553NYI1_TIGCA</name>
<keyword evidence="3" id="KW-0479">Metal-binding</keyword>
<evidence type="ECO:0000313" key="8">
    <source>
        <dbReference type="EMBL" id="TRY70472.1"/>
    </source>
</evidence>
<proteinExistence type="predicted"/>
<dbReference type="Pfam" id="PF08925">
    <property type="entry name" value="DUF1907"/>
    <property type="match status" value="1"/>
</dbReference>
<dbReference type="OMA" id="FFEINAP"/>
<dbReference type="GO" id="GO:0005634">
    <property type="term" value="C:nucleus"/>
    <property type="evidence" value="ECO:0007669"/>
    <property type="project" value="UniProtKB-SubCell"/>
</dbReference>
<dbReference type="PANTHER" id="PTHR13204">
    <property type="entry name" value="PTD012 PROTEIN"/>
    <property type="match status" value="1"/>
</dbReference>
<evidence type="ECO:0000256" key="3">
    <source>
        <dbReference type="ARBA" id="ARBA00022723"/>
    </source>
</evidence>
<comment type="subunit">
    <text evidence="2">Monomer.</text>
</comment>
<dbReference type="InterPro" id="IPR015021">
    <property type="entry name" value="C11orf54_DUF1907"/>
</dbReference>
<comment type="subcellular location">
    <subcellularLocation>
        <location evidence="1">Nucleus</location>
    </subcellularLocation>
</comment>
<dbReference type="GO" id="GO:0008270">
    <property type="term" value="F:zinc ion binding"/>
    <property type="evidence" value="ECO:0007669"/>
    <property type="project" value="TreeGrafter"/>
</dbReference>
<accession>A0A553NYI1</accession>
<dbReference type="SMART" id="SM01168">
    <property type="entry name" value="DUF1907"/>
    <property type="match status" value="1"/>
</dbReference>
<keyword evidence="9" id="KW-1185">Reference proteome</keyword>
<keyword evidence="6" id="KW-0539">Nucleus</keyword>
<dbReference type="SUPFAM" id="SSF117856">
    <property type="entry name" value="AF0104/ALDC/Ptd012-like"/>
    <property type="match status" value="1"/>
</dbReference>